<dbReference type="RefSeq" id="WP_305111374.1">
    <property type="nucleotide sequence ID" value="NZ_JAUTIX010000003.1"/>
</dbReference>
<organism evidence="2 3">
    <name type="scientific">Tsukamurella strandjordii</name>
    <dbReference type="NCBI Taxonomy" id="147577"/>
    <lineage>
        <taxon>Bacteria</taxon>
        <taxon>Bacillati</taxon>
        <taxon>Actinomycetota</taxon>
        <taxon>Actinomycetes</taxon>
        <taxon>Mycobacteriales</taxon>
        <taxon>Tsukamurellaceae</taxon>
        <taxon>Tsukamurella</taxon>
    </lineage>
</organism>
<dbReference type="AlphaFoldDB" id="A0AA90S892"/>
<name>A0AA90S892_9ACTN</name>
<evidence type="ECO:0000313" key="2">
    <source>
        <dbReference type="EMBL" id="MDP0398540.1"/>
    </source>
</evidence>
<sequence length="120" mass="13401">MSAPTPGDMPGAQEKRIEVTIEQARAENATLRAEVNAYKHRDRVAEAVKKNPAKLGGGFEYDTDLIAQDLEDDALVDALARQRDMILRNMPGRVQYQADQGRMDVHTGYDPLRAMMDQEA</sequence>
<keyword evidence="3" id="KW-1185">Reference proteome</keyword>
<dbReference type="Proteomes" id="UP001178281">
    <property type="component" value="Unassembled WGS sequence"/>
</dbReference>
<reference evidence="2" key="1">
    <citation type="submission" date="2023-08" db="EMBL/GenBank/DDBJ databases">
        <title>The draft genome of Tsukamurella strandjordii strain 050030.</title>
        <authorList>
            <person name="Zhao F."/>
            <person name="Feng Y."/>
            <person name="Zong Z."/>
        </authorList>
    </citation>
    <scope>NUCLEOTIDE SEQUENCE</scope>
    <source>
        <strain evidence="2">050030</strain>
    </source>
</reference>
<evidence type="ECO:0000256" key="1">
    <source>
        <dbReference type="SAM" id="Coils"/>
    </source>
</evidence>
<dbReference type="EMBL" id="JAUTIX010000003">
    <property type="protein sequence ID" value="MDP0398540.1"/>
    <property type="molecule type" value="Genomic_DNA"/>
</dbReference>
<protein>
    <submittedName>
        <fullName evidence="2">Uncharacterized protein</fullName>
    </submittedName>
</protein>
<feature type="coiled-coil region" evidence="1">
    <location>
        <begin position="14"/>
        <end position="41"/>
    </location>
</feature>
<accession>A0AA90S892</accession>
<keyword evidence="1" id="KW-0175">Coiled coil</keyword>
<comment type="caution">
    <text evidence="2">The sequence shown here is derived from an EMBL/GenBank/DDBJ whole genome shotgun (WGS) entry which is preliminary data.</text>
</comment>
<evidence type="ECO:0000313" key="3">
    <source>
        <dbReference type="Proteomes" id="UP001178281"/>
    </source>
</evidence>
<proteinExistence type="predicted"/>
<gene>
    <name evidence="2" type="ORF">Q7X28_11430</name>
</gene>